<feature type="transmembrane region" description="Helical" evidence="1">
    <location>
        <begin position="272"/>
        <end position="292"/>
    </location>
</feature>
<keyword evidence="1" id="KW-0472">Membrane</keyword>
<comment type="caution">
    <text evidence="2">The sequence shown here is derived from an EMBL/GenBank/DDBJ whole genome shotgun (WGS) entry which is preliminary data.</text>
</comment>
<gene>
    <name evidence="2" type="ORF">ACFSUD_19045</name>
</gene>
<feature type="transmembrane region" description="Helical" evidence="1">
    <location>
        <begin position="299"/>
        <end position="319"/>
    </location>
</feature>
<accession>A0ABW5U770</accession>
<sequence>MIFTAAKMLNSLAILQGFYFAAHGGGDPSYFLFFSIYLYFFSVAEYCEGAFLVRGIRPGCWHFVGKGLFFALISCGLMLLVGEGAGQEVIALTALFAVLPLLSYWSGPSRDKVADRVFFAIMLLSLIFFSVLLWFVDAGAAFIAYIALYALAAHKRGRTQAFSPREMPEGANLLQLSAVALFVPAPRYMDLFFLQMLGASQADMTASLGFRVANISVRLPMFIYANFIPPRIGSLDMAFRGRYFALAATAALAAFVVCYAAVYLVAPQVQPLPLALYALAICLAAYIGEILRFFASGGILFRVSLLAPLLMVPFFWLLFDLVGLTFDVAFAGCFSMAVIPLVLWAYRVEYRREGAR</sequence>
<evidence type="ECO:0000313" key="3">
    <source>
        <dbReference type="Proteomes" id="UP001597474"/>
    </source>
</evidence>
<proteinExistence type="predicted"/>
<protein>
    <recommendedName>
        <fullName evidence="4">Polysaccharide biosynthesis protein</fullName>
    </recommendedName>
</protein>
<feature type="transmembrane region" description="Helical" evidence="1">
    <location>
        <begin position="118"/>
        <end position="151"/>
    </location>
</feature>
<keyword evidence="1" id="KW-1133">Transmembrane helix</keyword>
<keyword evidence="3" id="KW-1185">Reference proteome</keyword>
<keyword evidence="1" id="KW-0812">Transmembrane</keyword>
<dbReference type="Proteomes" id="UP001597474">
    <property type="component" value="Unassembled WGS sequence"/>
</dbReference>
<reference evidence="3" key="1">
    <citation type="journal article" date="2019" name="Int. J. Syst. Evol. Microbiol.">
        <title>The Global Catalogue of Microorganisms (GCM) 10K type strain sequencing project: providing services to taxonomists for standard genome sequencing and annotation.</title>
        <authorList>
            <consortium name="The Broad Institute Genomics Platform"/>
            <consortium name="The Broad Institute Genome Sequencing Center for Infectious Disease"/>
            <person name="Wu L."/>
            <person name="Ma J."/>
        </authorList>
    </citation>
    <scope>NUCLEOTIDE SEQUENCE [LARGE SCALE GENOMIC DNA]</scope>
    <source>
        <strain evidence="3">TISTR 2562</strain>
    </source>
</reference>
<name>A0ABW5U770_9RHOB</name>
<feature type="transmembrane region" description="Helical" evidence="1">
    <location>
        <begin position="243"/>
        <end position="266"/>
    </location>
</feature>
<evidence type="ECO:0000256" key="1">
    <source>
        <dbReference type="SAM" id="Phobius"/>
    </source>
</evidence>
<feature type="transmembrane region" description="Helical" evidence="1">
    <location>
        <begin position="61"/>
        <end position="82"/>
    </location>
</feature>
<organism evidence="2 3">
    <name type="scientific">Sulfitobacter aestuarii</name>
    <dbReference type="NCBI Taxonomy" id="2161676"/>
    <lineage>
        <taxon>Bacteria</taxon>
        <taxon>Pseudomonadati</taxon>
        <taxon>Pseudomonadota</taxon>
        <taxon>Alphaproteobacteria</taxon>
        <taxon>Rhodobacterales</taxon>
        <taxon>Roseobacteraceae</taxon>
        <taxon>Sulfitobacter</taxon>
    </lineage>
</organism>
<evidence type="ECO:0000313" key="2">
    <source>
        <dbReference type="EMBL" id="MFD2741662.1"/>
    </source>
</evidence>
<feature type="transmembrane region" description="Helical" evidence="1">
    <location>
        <begin position="12"/>
        <end position="41"/>
    </location>
</feature>
<feature type="transmembrane region" description="Helical" evidence="1">
    <location>
        <begin position="89"/>
        <end position="106"/>
    </location>
</feature>
<feature type="transmembrane region" description="Helical" evidence="1">
    <location>
        <begin position="325"/>
        <end position="346"/>
    </location>
</feature>
<evidence type="ECO:0008006" key="4">
    <source>
        <dbReference type="Google" id="ProtNLM"/>
    </source>
</evidence>
<dbReference type="EMBL" id="JBHUMP010000038">
    <property type="protein sequence ID" value="MFD2741662.1"/>
    <property type="molecule type" value="Genomic_DNA"/>
</dbReference>
<dbReference type="RefSeq" id="WP_386376089.1">
    <property type="nucleotide sequence ID" value="NZ_JBHUMP010000038.1"/>
</dbReference>